<proteinExistence type="predicted"/>
<accession>A0A643EZW4</accession>
<evidence type="ECO:0000313" key="1">
    <source>
        <dbReference type="EMBL" id="KAB0571274.1"/>
    </source>
</evidence>
<dbReference type="AlphaFoldDB" id="A0A643EZW4"/>
<protein>
    <submittedName>
        <fullName evidence="1">Phage tail protein</fullName>
    </submittedName>
</protein>
<sequence length="271" mass="30595">MMDRQHLLGDDAAPTPLERVLSESLDNLPVLLPGVEALRGFKFNPPDSVVPYLIAEYGLNEIADFLPDLRSTLREGIQWQRLIGTPAAVHKALRWINHDGDIEEFPATARKWWWFQIHLPFEPSNTQFLRPMTRLVMSSKPLRSEFARMTAGWDVRAFRLNEHRLNGDAGLNTWSGTRKEPGGPVVSIRVNHRKQIVVPTGGRVVVKDIQNVEMVRTVRANIPTNQLSARFASLAAVRVEYRNRATVAFQNAPFVHQPFGAPVPRVQTGSE</sequence>
<comment type="caution">
    <text evidence="1">The sequence shown here is derived from an EMBL/GenBank/DDBJ whole genome shotgun (WGS) entry which is preliminary data.</text>
</comment>
<dbReference type="Pfam" id="PF09684">
    <property type="entry name" value="Tail_P2_I"/>
    <property type="match status" value="1"/>
</dbReference>
<organism evidence="1">
    <name type="scientific">Brucella pituitosa</name>
    <dbReference type="NCBI Taxonomy" id="571256"/>
    <lineage>
        <taxon>Bacteria</taxon>
        <taxon>Pseudomonadati</taxon>
        <taxon>Pseudomonadota</taxon>
        <taxon>Alphaproteobacteria</taxon>
        <taxon>Hyphomicrobiales</taxon>
        <taxon>Brucellaceae</taxon>
        <taxon>Brucella/Ochrobactrum group</taxon>
        <taxon>Brucella</taxon>
    </lineage>
</organism>
<name>A0A643EZW4_9HYPH</name>
<reference evidence="1" key="1">
    <citation type="submission" date="2019-09" db="EMBL/GenBank/DDBJ databases">
        <title>Draft genome sequences of 48 bacterial type strains from the CCUG.</title>
        <authorList>
            <person name="Tunovic T."/>
            <person name="Pineiro-Iglesias B."/>
            <person name="Unosson C."/>
            <person name="Inganas E."/>
            <person name="Ohlen M."/>
            <person name="Cardew S."/>
            <person name="Jensie-Markopoulos S."/>
            <person name="Salva-Serra F."/>
            <person name="Jaen-Luchoro D."/>
            <person name="Karlsson R."/>
            <person name="Svensson-Stadler L."/>
            <person name="Chun J."/>
            <person name="Moore E."/>
        </authorList>
    </citation>
    <scope>NUCLEOTIDE SEQUENCE</scope>
    <source>
        <strain evidence="1">CCUG 50899</strain>
    </source>
</reference>
<dbReference type="InterPro" id="IPR006521">
    <property type="entry name" value="Tail_protein_I"/>
</dbReference>
<dbReference type="EMBL" id="VZPE01000004">
    <property type="protein sequence ID" value="KAB0571274.1"/>
    <property type="molecule type" value="Genomic_DNA"/>
</dbReference>
<gene>
    <name evidence="1" type="ORF">F7Q93_11160</name>
</gene>